<feature type="signal peptide" evidence="1">
    <location>
        <begin position="1"/>
        <end position="19"/>
    </location>
</feature>
<organism evidence="2 3">
    <name type="scientific">Rickenella mellea</name>
    <dbReference type="NCBI Taxonomy" id="50990"/>
    <lineage>
        <taxon>Eukaryota</taxon>
        <taxon>Fungi</taxon>
        <taxon>Dikarya</taxon>
        <taxon>Basidiomycota</taxon>
        <taxon>Agaricomycotina</taxon>
        <taxon>Agaricomycetes</taxon>
        <taxon>Hymenochaetales</taxon>
        <taxon>Rickenellaceae</taxon>
        <taxon>Rickenella</taxon>
    </lineage>
</organism>
<evidence type="ECO:0000313" key="3">
    <source>
        <dbReference type="Proteomes" id="UP000294933"/>
    </source>
</evidence>
<dbReference type="VEuPathDB" id="FungiDB:BD410DRAFT_789261"/>
<sequence>MHFSKYLLALVCLPAFSVGVTPIPNVGGRPLTTGLFTIISSTDPSRRLDLNKALGNDNNPVTAFKPDSVVSVNQQWSFIATGAANTFQIQNGISTPVFLSSPNASTVRFAQAVVHSNPTALVISAFSPGSPFFNILFNGLALTYWPAPSSSFSSPLTFEFPGGALNSFQNWTLIPV</sequence>
<name>A0A4Y7Q2H5_9AGAM</name>
<proteinExistence type="predicted"/>
<keyword evidence="3" id="KW-1185">Reference proteome</keyword>
<evidence type="ECO:0000256" key="1">
    <source>
        <dbReference type="SAM" id="SignalP"/>
    </source>
</evidence>
<dbReference type="SUPFAM" id="SSF50370">
    <property type="entry name" value="Ricin B-like lectins"/>
    <property type="match status" value="1"/>
</dbReference>
<dbReference type="OrthoDB" id="2917911at2759"/>
<evidence type="ECO:0008006" key="4">
    <source>
        <dbReference type="Google" id="ProtNLM"/>
    </source>
</evidence>
<accession>A0A4Y7Q2H5</accession>
<dbReference type="InterPro" id="IPR035992">
    <property type="entry name" value="Ricin_B-like_lectins"/>
</dbReference>
<evidence type="ECO:0000313" key="2">
    <source>
        <dbReference type="EMBL" id="TDL21857.1"/>
    </source>
</evidence>
<dbReference type="EMBL" id="ML170178">
    <property type="protein sequence ID" value="TDL21857.1"/>
    <property type="molecule type" value="Genomic_DNA"/>
</dbReference>
<gene>
    <name evidence="2" type="ORF">BD410DRAFT_789261</name>
</gene>
<protein>
    <recommendedName>
        <fullName evidence="4">Ricin B lectin domain-containing protein</fullName>
    </recommendedName>
</protein>
<feature type="chain" id="PRO_5021254540" description="Ricin B lectin domain-containing protein" evidence="1">
    <location>
        <begin position="20"/>
        <end position="176"/>
    </location>
</feature>
<dbReference type="Gene3D" id="2.80.10.50">
    <property type="match status" value="1"/>
</dbReference>
<reference evidence="2 3" key="1">
    <citation type="submission" date="2018-06" db="EMBL/GenBank/DDBJ databases">
        <title>A transcriptomic atlas of mushroom development highlights an independent origin of complex multicellularity.</title>
        <authorList>
            <consortium name="DOE Joint Genome Institute"/>
            <person name="Krizsan K."/>
            <person name="Almasi E."/>
            <person name="Merenyi Z."/>
            <person name="Sahu N."/>
            <person name="Viragh M."/>
            <person name="Koszo T."/>
            <person name="Mondo S."/>
            <person name="Kiss B."/>
            <person name="Balint B."/>
            <person name="Kues U."/>
            <person name="Barry K."/>
            <person name="Hegedus J.C."/>
            <person name="Henrissat B."/>
            <person name="Johnson J."/>
            <person name="Lipzen A."/>
            <person name="Ohm R."/>
            <person name="Nagy I."/>
            <person name="Pangilinan J."/>
            <person name="Yan J."/>
            <person name="Xiong Y."/>
            <person name="Grigoriev I.V."/>
            <person name="Hibbett D.S."/>
            <person name="Nagy L.G."/>
        </authorList>
    </citation>
    <scope>NUCLEOTIDE SEQUENCE [LARGE SCALE GENOMIC DNA]</scope>
    <source>
        <strain evidence="2 3">SZMC22713</strain>
    </source>
</reference>
<dbReference type="Proteomes" id="UP000294933">
    <property type="component" value="Unassembled WGS sequence"/>
</dbReference>
<dbReference type="AlphaFoldDB" id="A0A4Y7Q2H5"/>
<keyword evidence="1" id="KW-0732">Signal</keyword>